<proteinExistence type="predicted"/>
<reference evidence="2 3" key="1">
    <citation type="submission" date="2019-09" db="EMBL/GenBank/DDBJ databases">
        <title>Draft genome sequences of 48 bacterial type strains from the CCUG.</title>
        <authorList>
            <person name="Tunovic T."/>
            <person name="Pineiro-Iglesias B."/>
            <person name="Unosson C."/>
            <person name="Inganas E."/>
            <person name="Ohlen M."/>
            <person name="Cardew S."/>
            <person name="Jensie-Markopoulos S."/>
            <person name="Salva-Serra F."/>
            <person name="Jaen-Luchoro D."/>
            <person name="Karlsson R."/>
            <person name="Svensson-Stadler L."/>
            <person name="Chun J."/>
            <person name="Moore E."/>
        </authorList>
    </citation>
    <scope>NUCLEOTIDE SEQUENCE [LARGE SCALE GENOMIC DNA]</scope>
    <source>
        <strain evidence="2 3">CCUG 65686</strain>
    </source>
</reference>
<dbReference type="AlphaFoldDB" id="A0A6L3MZC6"/>
<dbReference type="Proteomes" id="UP000473470">
    <property type="component" value="Unassembled WGS sequence"/>
</dbReference>
<dbReference type="Pfam" id="PF14518">
    <property type="entry name" value="Haem_oxygenas_2"/>
    <property type="match status" value="1"/>
</dbReference>
<dbReference type="SMART" id="SM01236">
    <property type="entry name" value="Haem_oxygenase_2"/>
    <property type="match status" value="1"/>
</dbReference>
<dbReference type="Gene3D" id="1.20.910.10">
    <property type="entry name" value="Heme oxygenase-like"/>
    <property type="match status" value="1"/>
</dbReference>
<name>A0A6L3MZC6_9BURK</name>
<gene>
    <name evidence="2" type="ORF">F7R25_11750</name>
</gene>
<dbReference type="SUPFAM" id="SSF48613">
    <property type="entry name" value="Heme oxygenase-like"/>
    <property type="match status" value="1"/>
</dbReference>
<comment type="caution">
    <text evidence="2">The sequence shown here is derived from an EMBL/GenBank/DDBJ whole genome shotgun (WGS) entry which is preliminary data.</text>
</comment>
<evidence type="ECO:0000256" key="1">
    <source>
        <dbReference type="ARBA" id="ARBA00023002"/>
    </source>
</evidence>
<dbReference type="GO" id="GO:0016491">
    <property type="term" value="F:oxidoreductase activity"/>
    <property type="evidence" value="ECO:0007669"/>
    <property type="project" value="UniProtKB-KW"/>
</dbReference>
<dbReference type="InterPro" id="IPR016084">
    <property type="entry name" value="Haem_Oase-like_multi-hlx"/>
</dbReference>
<dbReference type="PANTHER" id="PTHR40279:SF3">
    <property type="entry name" value="4-AMINOBENZOATE SYNTHASE"/>
    <property type="match status" value="1"/>
</dbReference>
<evidence type="ECO:0000313" key="3">
    <source>
        <dbReference type="Proteomes" id="UP000473470"/>
    </source>
</evidence>
<organism evidence="2 3">
    <name type="scientific">Burkholderia stagnalis</name>
    <dbReference type="NCBI Taxonomy" id="1503054"/>
    <lineage>
        <taxon>Bacteria</taxon>
        <taxon>Pseudomonadati</taxon>
        <taxon>Pseudomonadota</taxon>
        <taxon>Betaproteobacteria</taxon>
        <taxon>Burkholderiales</taxon>
        <taxon>Burkholderiaceae</taxon>
        <taxon>Burkholderia</taxon>
        <taxon>Burkholderia cepacia complex</taxon>
    </lineage>
</organism>
<accession>A0A6L3MZC6</accession>
<dbReference type="EMBL" id="VZOK01000014">
    <property type="protein sequence ID" value="KAB0638448.1"/>
    <property type="molecule type" value="Genomic_DNA"/>
</dbReference>
<keyword evidence="1" id="KW-0560">Oxidoreductase</keyword>
<dbReference type="InterPro" id="IPR039068">
    <property type="entry name" value="PqqC-like"/>
</dbReference>
<protein>
    <submittedName>
        <fullName evidence="2">Iron-containing redox enzyme family protein</fullName>
    </submittedName>
</protein>
<sequence length="383" mass="43124">MRCSRPCHPPGSTSPRDFQFLLSHPAGVARAFGPARLPYLPNGSSMHKLVRDFIYAPGVSNVSVEQGNLIDGMDRLLEQAFGNGDPAARLEVQRTLYAINLAHLATPWQGSPVNVHHPLIATLKYRIEQRWEAAERATYQSTLADLPSVDDFPEWVSRLVASHHSNELHPIFQYLRDDASLAEMTEFFRQETPLEMLFGDILAFMLPGVYGSIKMECVQNYWDEVGHAEDARVHRNMRADLMKALGMRADNYVVDSDPLVLEELELVNMYLSLAMNRPALTQLIGIMLATELMIPGRFEYQIAGWKRLGMSDTQLAYHLEHVTVDAEHAYAWLHHVVMPILREDASVMADMVLGVNRRLDAAARVSDRLYAHIRTVAADAQPA</sequence>
<dbReference type="PANTHER" id="PTHR40279">
    <property type="entry name" value="PQQC-LIKE PROTEIN"/>
    <property type="match status" value="1"/>
</dbReference>
<evidence type="ECO:0000313" key="2">
    <source>
        <dbReference type="EMBL" id="KAB0638448.1"/>
    </source>
</evidence>